<accession>A0A1G2NE91</accession>
<comment type="caution">
    <text evidence="1">The sequence shown here is derived from an EMBL/GenBank/DDBJ whole genome shotgun (WGS) entry which is preliminary data.</text>
</comment>
<organism evidence="1 2">
    <name type="scientific">Candidatus Taylorbacteria bacterium RIFCSPLOWO2_01_FULL_48_100</name>
    <dbReference type="NCBI Taxonomy" id="1802322"/>
    <lineage>
        <taxon>Bacteria</taxon>
        <taxon>Candidatus Tayloriibacteriota</taxon>
    </lineage>
</organism>
<dbReference type="Proteomes" id="UP000177797">
    <property type="component" value="Unassembled WGS sequence"/>
</dbReference>
<dbReference type="EMBL" id="MHSA01000012">
    <property type="protein sequence ID" value="OHA34400.1"/>
    <property type="molecule type" value="Genomic_DNA"/>
</dbReference>
<evidence type="ECO:0000313" key="1">
    <source>
        <dbReference type="EMBL" id="OHA34400.1"/>
    </source>
</evidence>
<sequence>MKTTEKKEPEIKLYGIPIWCHHHCGKMGIEKTESSLLKLAGSAAFLEIVNPTLFSGKRYWKVLWEILFAVEEKVNGQVLFSDAHLRAAFGLSNEMKVSSDWLLEKYGGDVAAQGCFIRYQQFLNIPGPGTGNDGDPNISIEINEEMKNAIAALLLTKSVAN</sequence>
<protein>
    <submittedName>
        <fullName evidence="1">Uncharacterized protein</fullName>
    </submittedName>
</protein>
<gene>
    <name evidence="1" type="ORF">A2938_00925</name>
</gene>
<dbReference type="AlphaFoldDB" id="A0A1G2NE91"/>
<evidence type="ECO:0000313" key="2">
    <source>
        <dbReference type="Proteomes" id="UP000177797"/>
    </source>
</evidence>
<proteinExistence type="predicted"/>
<reference evidence="1 2" key="1">
    <citation type="journal article" date="2016" name="Nat. Commun.">
        <title>Thousands of microbial genomes shed light on interconnected biogeochemical processes in an aquifer system.</title>
        <authorList>
            <person name="Anantharaman K."/>
            <person name="Brown C.T."/>
            <person name="Hug L.A."/>
            <person name="Sharon I."/>
            <person name="Castelle C.J."/>
            <person name="Probst A.J."/>
            <person name="Thomas B.C."/>
            <person name="Singh A."/>
            <person name="Wilkins M.J."/>
            <person name="Karaoz U."/>
            <person name="Brodie E.L."/>
            <person name="Williams K.H."/>
            <person name="Hubbard S.S."/>
            <person name="Banfield J.F."/>
        </authorList>
    </citation>
    <scope>NUCLEOTIDE SEQUENCE [LARGE SCALE GENOMIC DNA]</scope>
</reference>
<name>A0A1G2NE91_9BACT</name>